<dbReference type="Gene3D" id="1.20.120.1750">
    <property type="match status" value="1"/>
</dbReference>
<dbReference type="GO" id="GO:0016567">
    <property type="term" value="P:protein ubiquitination"/>
    <property type="evidence" value="ECO:0007669"/>
    <property type="project" value="InterPro"/>
</dbReference>
<sequence>MNHSFLPAAAKSQYRCHRIRPHMTEVLATLFREKSVEFETPIQKRVYCANPSCSAFLGKQVSVARLLTCSASRCGSKTCLGCKQLVQKSLQHVCKLLQEEADDVFMTLVNRQGWAYCPGCRVPVERTAGCDHMTCRCKTEFCYKCKEKWRKCECGIVRRPPRRRRPRRTLPVAPETTPIPLPVVPSRVVQGTPSRSYDLLPQLLHS</sequence>
<keyword evidence="4" id="KW-0479">Metal-binding</keyword>
<dbReference type="PANTHER" id="PTHR11685">
    <property type="entry name" value="RBR FAMILY RING FINGER AND IBR DOMAIN-CONTAINING"/>
    <property type="match status" value="1"/>
</dbReference>
<reference evidence="10 11" key="1">
    <citation type="journal article" date="2019" name="Nat. Ecol. Evol.">
        <title>Megaphylogeny resolves global patterns of mushroom evolution.</title>
        <authorList>
            <person name="Varga T."/>
            <person name="Krizsan K."/>
            <person name="Foldi C."/>
            <person name="Dima B."/>
            <person name="Sanchez-Garcia M."/>
            <person name="Sanchez-Ramirez S."/>
            <person name="Szollosi G.J."/>
            <person name="Szarkandi J.G."/>
            <person name="Papp V."/>
            <person name="Albert L."/>
            <person name="Andreopoulos W."/>
            <person name="Angelini C."/>
            <person name="Antonin V."/>
            <person name="Barry K.W."/>
            <person name="Bougher N.L."/>
            <person name="Buchanan P."/>
            <person name="Buyck B."/>
            <person name="Bense V."/>
            <person name="Catcheside P."/>
            <person name="Chovatia M."/>
            <person name="Cooper J."/>
            <person name="Damon W."/>
            <person name="Desjardin D."/>
            <person name="Finy P."/>
            <person name="Geml J."/>
            <person name="Haridas S."/>
            <person name="Hughes K."/>
            <person name="Justo A."/>
            <person name="Karasinski D."/>
            <person name="Kautmanova I."/>
            <person name="Kiss B."/>
            <person name="Kocsube S."/>
            <person name="Kotiranta H."/>
            <person name="LaButti K.M."/>
            <person name="Lechner B.E."/>
            <person name="Liimatainen K."/>
            <person name="Lipzen A."/>
            <person name="Lukacs Z."/>
            <person name="Mihaltcheva S."/>
            <person name="Morgado L.N."/>
            <person name="Niskanen T."/>
            <person name="Noordeloos M.E."/>
            <person name="Ohm R.A."/>
            <person name="Ortiz-Santana B."/>
            <person name="Ovrebo C."/>
            <person name="Racz N."/>
            <person name="Riley R."/>
            <person name="Savchenko A."/>
            <person name="Shiryaev A."/>
            <person name="Soop K."/>
            <person name="Spirin V."/>
            <person name="Szebenyi C."/>
            <person name="Tomsovsky M."/>
            <person name="Tulloss R.E."/>
            <person name="Uehling J."/>
            <person name="Grigoriev I.V."/>
            <person name="Vagvolgyi C."/>
            <person name="Papp T."/>
            <person name="Martin F.M."/>
            <person name="Miettinen O."/>
            <person name="Hibbett D.S."/>
            <person name="Nagy L.G."/>
        </authorList>
    </citation>
    <scope>NUCLEOTIDE SEQUENCE [LARGE SCALE GENOMIC DNA]</scope>
    <source>
        <strain evidence="10 11">OMC1185</strain>
    </source>
</reference>
<evidence type="ECO:0000256" key="1">
    <source>
        <dbReference type="ARBA" id="ARBA00001798"/>
    </source>
</evidence>
<dbReference type="AlphaFoldDB" id="A0A5C3MRI6"/>
<dbReference type="EC" id="2.3.2.31" evidence="2"/>
<keyword evidence="11" id="KW-1185">Reference proteome</keyword>
<dbReference type="GO" id="GO:0061630">
    <property type="term" value="F:ubiquitin protein ligase activity"/>
    <property type="evidence" value="ECO:0007669"/>
    <property type="project" value="UniProtKB-EC"/>
</dbReference>
<keyword evidence="6" id="KW-0863">Zinc-finger</keyword>
<dbReference type="EMBL" id="ML213523">
    <property type="protein sequence ID" value="TFK47505.1"/>
    <property type="molecule type" value="Genomic_DNA"/>
</dbReference>
<dbReference type="GO" id="GO:0008270">
    <property type="term" value="F:zinc ion binding"/>
    <property type="evidence" value="ECO:0007669"/>
    <property type="project" value="UniProtKB-KW"/>
</dbReference>
<dbReference type="Pfam" id="PF01485">
    <property type="entry name" value="IBR"/>
    <property type="match status" value="1"/>
</dbReference>
<dbReference type="InterPro" id="IPR002867">
    <property type="entry name" value="IBR_dom"/>
</dbReference>
<dbReference type="CDD" id="cd22584">
    <property type="entry name" value="Rcat_RBR_unk"/>
    <property type="match status" value="1"/>
</dbReference>
<keyword evidence="5" id="KW-0677">Repeat</keyword>
<evidence type="ECO:0000256" key="7">
    <source>
        <dbReference type="ARBA" id="ARBA00022786"/>
    </source>
</evidence>
<gene>
    <name evidence="10" type="ORF">OE88DRAFT_764952</name>
</gene>
<evidence type="ECO:0000313" key="10">
    <source>
        <dbReference type="EMBL" id="TFK47505.1"/>
    </source>
</evidence>
<comment type="catalytic activity">
    <reaction evidence="1">
        <text>[E2 ubiquitin-conjugating enzyme]-S-ubiquitinyl-L-cysteine + [acceptor protein]-L-lysine = [E2 ubiquitin-conjugating enzyme]-L-cysteine + [acceptor protein]-N(6)-ubiquitinyl-L-lysine.</text>
        <dbReference type="EC" id="2.3.2.31"/>
    </reaction>
</comment>
<evidence type="ECO:0000256" key="4">
    <source>
        <dbReference type="ARBA" id="ARBA00022723"/>
    </source>
</evidence>
<keyword evidence="3" id="KW-0808">Transferase</keyword>
<name>A0A5C3MRI6_9AGAM</name>
<evidence type="ECO:0000256" key="8">
    <source>
        <dbReference type="ARBA" id="ARBA00022833"/>
    </source>
</evidence>
<feature type="domain" description="RING-type" evidence="9">
    <location>
        <begin position="1"/>
        <end position="165"/>
    </location>
</feature>
<dbReference type="SUPFAM" id="SSF57850">
    <property type="entry name" value="RING/U-box"/>
    <property type="match status" value="1"/>
</dbReference>
<evidence type="ECO:0000313" key="11">
    <source>
        <dbReference type="Proteomes" id="UP000305948"/>
    </source>
</evidence>
<dbReference type="InterPro" id="IPR044066">
    <property type="entry name" value="TRIAD_supradom"/>
</dbReference>
<dbReference type="OrthoDB" id="9977870at2759"/>
<evidence type="ECO:0000256" key="6">
    <source>
        <dbReference type="ARBA" id="ARBA00022771"/>
    </source>
</evidence>
<protein>
    <recommendedName>
        <fullName evidence="2">RBR-type E3 ubiquitin transferase</fullName>
        <ecNumber evidence="2">2.3.2.31</ecNumber>
    </recommendedName>
</protein>
<proteinExistence type="predicted"/>
<dbReference type="Proteomes" id="UP000305948">
    <property type="component" value="Unassembled WGS sequence"/>
</dbReference>
<keyword evidence="7" id="KW-0833">Ubl conjugation pathway</keyword>
<evidence type="ECO:0000256" key="5">
    <source>
        <dbReference type="ARBA" id="ARBA00022737"/>
    </source>
</evidence>
<dbReference type="STRING" id="5364.A0A5C3MRI6"/>
<dbReference type="InterPro" id="IPR031127">
    <property type="entry name" value="E3_UB_ligase_RBR"/>
</dbReference>
<evidence type="ECO:0000259" key="9">
    <source>
        <dbReference type="PROSITE" id="PS51873"/>
    </source>
</evidence>
<keyword evidence="8" id="KW-0862">Zinc</keyword>
<accession>A0A5C3MRI6</accession>
<evidence type="ECO:0000256" key="3">
    <source>
        <dbReference type="ARBA" id="ARBA00022679"/>
    </source>
</evidence>
<dbReference type="PROSITE" id="PS51873">
    <property type="entry name" value="TRIAD"/>
    <property type="match status" value="1"/>
</dbReference>
<evidence type="ECO:0000256" key="2">
    <source>
        <dbReference type="ARBA" id="ARBA00012251"/>
    </source>
</evidence>
<organism evidence="10 11">
    <name type="scientific">Heliocybe sulcata</name>
    <dbReference type="NCBI Taxonomy" id="5364"/>
    <lineage>
        <taxon>Eukaryota</taxon>
        <taxon>Fungi</taxon>
        <taxon>Dikarya</taxon>
        <taxon>Basidiomycota</taxon>
        <taxon>Agaricomycotina</taxon>
        <taxon>Agaricomycetes</taxon>
        <taxon>Gloeophyllales</taxon>
        <taxon>Gloeophyllaceae</taxon>
        <taxon>Heliocybe</taxon>
    </lineage>
</organism>